<accession>A0ABQ5FXL2</accession>
<dbReference type="EMBL" id="BQNB010017828">
    <property type="protein sequence ID" value="GJT67653.1"/>
    <property type="molecule type" value="Genomic_DNA"/>
</dbReference>
<comment type="caution">
    <text evidence="1">The sequence shown here is derived from an EMBL/GenBank/DDBJ whole genome shotgun (WGS) entry which is preliminary data.</text>
</comment>
<evidence type="ECO:0000313" key="2">
    <source>
        <dbReference type="Proteomes" id="UP001151760"/>
    </source>
</evidence>
<evidence type="ECO:0000313" key="1">
    <source>
        <dbReference type="EMBL" id="GJT67653.1"/>
    </source>
</evidence>
<organism evidence="1 2">
    <name type="scientific">Tanacetum coccineum</name>
    <dbReference type="NCBI Taxonomy" id="301880"/>
    <lineage>
        <taxon>Eukaryota</taxon>
        <taxon>Viridiplantae</taxon>
        <taxon>Streptophyta</taxon>
        <taxon>Embryophyta</taxon>
        <taxon>Tracheophyta</taxon>
        <taxon>Spermatophyta</taxon>
        <taxon>Magnoliopsida</taxon>
        <taxon>eudicotyledons</taxon>
        <taxon>Gunneridae</taxon>
        <taxon>Pentapetalae</taxon>
        <taxon>asterids</taxon>
        <taxon>campanulids</taxon>
        <taxon>Asterales</taxon>
        <taxon>Asteraceae</taxon>
        <taxon>Asteroideae</taxon>
        <taxon>Anthemideae</taxon>
        <taxon>Anthemidinae</taxon>
        <taxon>Tanacetum</taxon>
    </lineage>
</organism>
<gene>
    <name evidence="1" type="ORF">Tco_1019133</name>
</gene>
<name>A0ABQ5FXL2_9ASTR</name>
<reference evidence="1" key="2">
    <citation type="submission" date="2022-01" db="EMBL/GenBank/DDBJ databases">
        <authorList>
            <person name="Yamashiro T."/>
            <person name="Shiraishi A."/>
            <person name="Satake H."/>
            <person name="Nakayama K."/>
        </authorList>
    </citation>
    <scope>NUCLEOTIDE SEQUENCE</scope>
</reference>
<sequence length="112" mass="12617">MCCGGPCVYIMRRIGDESPVLCVVEWQHSEVFGAERSQDQLWLGLNGDYYPIGILTDEAGGIGSVSDIFYEFERFRMIKCSSRSESITQALLPLVGSIFLYETLLYVNYADI</sequence>
<dbReference type="Proteomes" id="UP001151760">
    <property type="component" value="Unassembled WGS sequence"/>
</dbReference>
<keyword evidence="2" id="KW-1185">Reference proteome</keyword>
<protein>
    <submittedName>
        <fullName evidence="1">Uncharacterized protein</fullName>
    </submittedName>
</protein>
<proteinExistence type="predicted"/>
<reference evidence="1" key="1">
    <citation type="journal article" date="2022" name="Int. J. Mol. Sci.">
        <title>Draft Genome of Tanacetum Coccineum: Genomic Comparison of Closely Related Tanacetum-Family Plants.</title>
        <authorList>
            <person name="Yamashiro T."/>
            <person name="Shiraishi A."/>
            <person name="Nakayama K."/>
            <person name="Satake H."/>
        </authorList>
    </citation>
    <scope>NUCLEOTIDE SEQUENCE</scope>
</reference>